<dbReference type="PANTHER" id="PTHR46540:SF1">
    <property type="entry name" value="TETRATRICOPEPTIDE REPEAT PROTEIN 12"/>
    <property type="match status" value="1"/>
</dbReference>
<keyword evidence="2" id="KW-0175">Coiled coil</keyword>
<evidence type="ECO:0000313" key="3">
    <source>
        <dbReference type="Proteomes" id="UP000694865"/>
    </source>
</evidence>
<dbReference type="GeneID" id="102805441"/>
<dbReference type="InterPro" id="IPR016024">
    <property type="entry name" value="ARM-type_fold"/>
</dbReference>
<protein>
    <submittedName>
        <fullName evidence="4">Tetratricopeptide repeat protein 12-like</fullName>
    </submittedName>
</protein>
<dbReference type="PROSITE" id="PS50293">
    <property type="entry name" value="TPR_REGION"/>
    <property type="match status" value="1"/>
</dbReference>
<evidence type="ECO:0000256" key="2">
    <source>
        <dbReference type="SAM" id="Coils"/>
    </source>
</evidence>
<evidence type="ECO:0000313" key="4">
    <source>
        <dbReference type="RefSeq" id="XP_006811400.1"/>
    </source>
</evidence>
<dbReference type="InterPro" id="IPR043195">
    <property type="entry name" value="TTC12"/>
</dbReference>
<dbReference type="InterPro" id="IPR019734">
    <property type="entry name" value="TPR_rpt"/>
</dbReference>
<dbReference type="RefSeq" id="XP_006811400.1">
    <property type="nucleotide sequence ID" value="XM_006811337.1"/>
</dbReference>
<dbReference type="PANTHER" id="PTHR46540">
    <property type="entry name" value="TETRATRICOPEPTIDE REPEAT PROTEIN 12"/>
    <property type="match status" value="1"/>
</dbReference>
<feature type="repeat" description="TPR" evidence="1">
    <location>
        <begin position="142"/>
        <end position="175"/>
    </location>
</feature>
<dbReference type="SUPFAM" id="SSF48452">
    <property type="entry name" value="TPR-like"/>
    <property type="match status" value="1"/>
</dbReference>
<gene>
    <name evidence="4" type="primary">LOC102805441</name>
</gene>
<reference evidence="4" key="1">
    <citation type="submission" date="2025-08" db="UniProtKB">
        <authorList>
            <consortium name="RefSeq"/>
        </authorList>
    </citation>
    <scope>IDENTIFICATION</scope>
    <source>
        <tissue evidence="4">Testes</tissue>
    </source>
</reference>
<evidence type="ECO:0000256" key="1">
    <source>
        <dbReference type="PROSITE-ProRule" id="PRU00339"/>
    </source>
</evidence>
<accession>A0ABM0LUF9</accession>
<feature type="repeat" description="TPR" evidence="1">
    <location>
        <begin position="108"/>
        <end position="141"/>
    </location>
</feature>
<dbReference type="Gene3D" id="1.25.40.10">
    <property type="entry name" value="Tetratricopeptide repeat domain"/>
    <property type="match status" value="1"/>
</dbReference>
<dbReference type="SMART" id="SM00028">
    <property type="entry name" value="TPR"/>
    <property type="match status" value="3"/>
</dbReference>
<keyword evidence="3" id="KW-1185">Reference proteome</keyword>
<sequence length="441" mass="50042">MAGNTGDDDLEEFLAKVDKLQSIVTGMSSDDKEVQEEFIQKADEELTKEHVSKTVNRTVINKDAYKYDTPEPAPSEPDGQVDQDAFLKNLEADAQARYERKQASRKRATVIKDKGNLAFKNGDFKRAIELYSDAMDIIKDYSDLFTNRAQAYIKISEYDKAIEDCDFAMRIDEKCVKAYITKGRAYLAKKKYTKAISTYEEVLEFDPKQEKIVKEYIAAAKLAKAAAKAEKKVELLYEKGNEEIQTIAELLKKIKKEDQPALYYTGGCQLLVPMLKDKMSCTLFRTHGGFSIISSNEVIIRCMTMSDNLSSEQVDLCSTVLDLYTASCKNIEENQKVLSEMPELLDKCMDMLETSQYPQITEACVVFMYTMSQNDVGKKAIVNKLDIVRLIQSLFELIMASSKVSKEAVDTLTNLATEKRFLHKVYARIKDPVLPLIEKLL</sequence>
<name>A0ABM0LUF9_SACKO</name>
<dbReference type="InterPro" id="IPR011989">
    <property type="entry name" value="ARM-like"/>
</dbReference>
<feature type="non-terminal residue" evidence="4">
    <location>
        <position position="441"/>
    </location>
</feature>
<dbReference type="Proteomes" id="UP000694865">
    <property type="component" value="Unplaced"/>
</dbReference>
<dbReference type="PROSITE" id="PS50005">
    <property type="entry name" value="TPR"/>
    <property type="match status" value="3"/>
</dbReference>
<dbReference type="InterPro" id="IPR011990">
    <property type="entry name" value="TPR-like_helical_dom_sf"/>
</dbReference>
<feature type="coiled-coil region" evidence="2">
    <location>
        <begin position="219"/>
        <end position="257"/>
    </location>
</feature>
<feature type="repeat" description="TPR" evidence="1">
    <location>
        <begin position="176"/>
        <end position="209"/>
    </location>
</feature>
<dbReference type="Pfam" id="PF13181">
    <property type="entry name" value="TPR_8"/>
    <property type="match status" value="1"/>
</dbReference>
<organism evidence="3 4">
    <name type="scientific">Saccoglossus kowalevskii</name>
    <name type="common">Acorn worm</name>
    <dbReference type="NCBI Taxonomy" id="10224"/>
    <lineage>
        <taxon>Eukaryota</taxon>
        <taxon>Metazoa</taxon>
        <taxon>Hemichordata</taxon>
        <taxon>Enteropneusta</taxon>
        <taxon>Harrimaniidae</taxon>
        <taxon>Saccoglossus</taxon>
    </lineage>
</organism>
<proteinExistence type="predicted"/>
<dbReference type="SUPFAM" id="SSF48371">
    <property type="entry name" value="ARM repeat"/>
    <property type="match status" value="1"/>
</dbReference>
<dbReference type="Gene3D" id="1.25.10.10">
    <property type="entry name" value="Leucine-rich Repeat Variant"/>
    <property type="match status" value="1"/>
</dbReference>
<keyword evidence="1" id="KW-0802">TPR repeat</keyword>